<dbReference type="ExpressionAtlas" id="E9QAB6">
    <property type="expression patterns" value="baseline and differential"/>
</dbReference>
<dbReference type="MGI" id="MGI:1921875">
    <property type="gene designation" value="Ptar1"/>
</dbReference>
<dbReference type="GeneTree" id="ENSGT00390000017892"/>
<name>E9QAB6_MOUSE</name>
<organism evidence="1 2">
    <name type="scientific">Mus musculus</name>
    <name type="common">Mouse</name>
    <dbReference type="NCBI Taxonomy" id="10090"/>
    <lineage>
        <taxon>Eukaryota</taxon>
        <taxon>Metazoa</taxon>
        <taxon>Chordata</taxon>
        <taxon>Craniata</taxon>
        <taxon>Vertebrata</taxon>
        <taxon>Euteleostomi</taxon>
        <taxon>Mammalia</taxon>
        <taxon>Eutheria</taxon>
        <taxon>Euarchontoglires</taxon>
        <taxon>Glires</taxon>
        <taxon>Rodentia</taxon>
        <taxon>Myomorpha</taxon>
        <taxon>Muroidea</taxon>
        <taxon>Muridae</taxon>
        <taxon>Murinae</taxon>
        <taxon>Mus</taxon>
        <taxon>Mus</taxon>
    </lineage>
</organism>
<dbReference type="Antibodypedia" id="6448">
    <property type="antibodies" value="72 antibodies from 18 providers"/>
</dbReference>
<dbReference type="PhosphoSitePlus" id="E9QAB6"/>
<proteinExistence type="predicted"/>
<dbReference type="BioGRID-ORCS" id="72351">
    <property type="hits" value="26 hits in 81 CRISPR screens"/>
</dbReference>
<dbReference type="HOGENOM" id="CLU_048186_2_0_1"/>
<dbReference type="VEuPathDB" id="HostDB:ENSMUSG00000074925"/>
<dbReference type="UCSC" id="uc008hag.2">
    <property type="organism name" value="mouse"/>
</dbReference>
<dbReference type="SMR" id="E9QAB6"/>
<dbReference type="GO" id="GO:0008318">
    <property type="term" value="F:protein prenyltransferase activity"/>
    <property type="evidence" value="ECO:0007669"/>
    <property type="project" value="InterPro"/>
</dbReference>
<dbReference type="AlphaFoldDB" id="E9QAB6"/>
<reference evidence="1" key="2">
    <citation type="journal article" date="2011" name="PLoS Biol.">
        <title>Modernizing reference genome assemblies.</title>
        <authorList>
            <person name="Church D.M."/>
            <person name="Schneider V.A."/>
            <person name="Graves T."/>
            <person name="Auger K."/>
            <person name="Cunningham F."/>
            <person name="Bouk N."/>
            <person name="Chen H.C."/>
            <person name="Agarwala R."/>
            <person name="McLaren W.M."/>
            <person name="Ritchie G.R."/>
            <person name="Albracht D."/>
            <person name="Kremitzki M."/>
            <person name="Rock S."/>
            <person name="Kotkiewicz H."/>
            <person name="Kremitzki C."/>
            <person name="Wollam A."/>
            <person name="Trani L."/>
            <person name="Fulton L."/>
            <person name="Fulton R."/>
            <person name="Matthews L."/>
            <person name="Whitehead S."/>
            <person name="Chow W."/>
            <person name="Torrance J."/>
            <person name="Dunn M."/>
            <person name="Harden G."/>
            <person name="Threadgold G."/>
            <person name="Wood J."/>
            <person name="Collins J."/>
            <person name="Heath P."/>
            <person name="Griffiths G."/>
            <person name="Pelan S."/>
            <person name="Grafham D."/>
            <person name="Eichler E.E."/>
            <person name="Weinstock G."/>
            <person name="Mardis E.R."/>
            <person name="Wilson R.K."/>
            <person name="Howe K."/>
            <person name="Flicek P."/>
            <person name="Hubbard T."/>
        </authorList>
    </citation>
    <scope>NUCLEOTIDE SEQUENCE [LARGE SCALE GENOMIC DNA]</scope>
    <source>
        <strain evidence="1">C57BL/6J</strain>
    </source>
</reference>
<protein>
    <submittedName>
        <fullName evidence="1">Protein prenyltransferase alpha subunit repeat containing 1</fullName>
    </submittedName>
</protein>
<sequence>MEVCSEAAGRYPSNYNAWSHRIWVLQNVAKLDLKAARFLPSASLKWQAPSQPDSPVTCRLPWGRFE</sequence>
<dbReference type="Bgee" id="ENSMUSG00000074925">
    <property type="expression patterns" value="Expressed in metanephric cortical collecting duct and 225 other cell types or tissues"/>
</dbReference>
<accession>E9QAB6</accession>
<reference evidence="1" key="3">
    <citation type="submission" date="2025-05" db="UniProtKB">
        <authorList>
            <consortium name="Ensembl"/>
        </authorList>
    </citation>
    <scope>IDENTIFICATION</scope>
    <source>
        <strain evidence="1">C57BL/6J</strain>
    </source>
</reference>
<dbReference type="PROSITE" id="PS51147">
    <property type="entry name" value="PFTA"/>
    <property type="match status" value="1"/>
</dbReference>
<evidence type="ECO:0000313" key="2">
    <source>
        <dbReference type="Proteomes" id="UP000000589"/>
    </source>
</evidence>
<dbReference type="Ensembl" id="ENSMUST00000099560.5">
    <property type="protein sequence ID" value="ENSMUSP00000097156.5"/>
    <property type="gene ID" value="ENSMUSG00000074925.5"/>
</dbReference>
<dbReference type="Pfam" id="PF01239">
    <property type="entry name" value="PPTA"/>
    <property type="match status" value="1"/>
</dbReference>
<dbReference type="InterPro" id="IPR002088">
    <property type="entry name" value="Prenyl_trans_a"/>
</dbReference>
<dbReference type="SUPFAM" id="SSF48439">
    <property type="entry name" value="Protein prenylyltransferase"/>
    <property type="match status" value="1"/>
</dbReference>
<reference evidence="1 2" key="1">
    <citation type="journal article" date="2009" name="PLoS Biol.">
        <title>Lineage-specific biology revealed by a finished genome assembly of the mouse.</title>
        <authorList>
            <consortium name="Mouse Genome Sequencing Consortium"/>
            <person name="Church D.M."/>
            <person name="Goodstadt L."/>
            <person name="Hillier L.W."/>
            <person name="Zody M.C."/>
            <person name="Goldstein S."/>
            <person name="She X."/>
            <person name="Bult C.J."/>
            <person name="Agarwala R."/>
            <person name="Cherry J.L."/>
            <person name="DiCuccio M."/>
            <person name="Hlavina W."/>
            <person name="Kapustin Y."/>
            <person name="Meric P."/>
            <person name="Maglott D."/>
            <person name="Birtle Z."/>
            <person name="Marques A.C."/>
            <person name="Graves T."/>
            <person name="Zhou S."/>
            <person name="Teague B."/>
            <person name="Potamousis K."/>
            <person name="Churas C."/>
            <person name="Place M."/>
            <person name="Herschleb J."/>
            <person name="Runnheim R."/>
            <person name="Forrest D."/>
            <person name="Amos-Landgraf J."/>
            <person name="Schwartz D.C."/>
            <person name="Cheng Z."/>
            <person name="Lindblad-Toh K."/>
            <person name="Eichler E.E."/>
            <person name="Ponting C.P."/>
        </authorList>
    </citation>
    <scope>NUCLEOTIDE SEQUENCE [LARGE SCALE GENOMIC DNA]</scope>
    <source>
        <strain evidence="1 2">C57BL/6J</strain>
    </source>
</reference>
<evidence type="ECO:0000313" key="1">
    <source>
        <dbReference type="Ensembl" id="ENSMUSP00000097156.5"/>
    </source>
</evidence>
<keyword evidence="2" id="KW-1185">Reference proteome</keyword>
<dbReference type="Ensembl" id="ENSMUST00000235740.2">
    <property type="protein sequence ID" value="ENSMUSP00000157451.2"/>
    <property type="gene ID" value="ENSMUSG00000074925.5"/>
</dbReference>
<dbReference type="Proteomes" id="UP000000589">
    <property type="component" value="Chromosome 19"/>
</dbReference>
<dbReference type="ProteomicsDB" id="367147"/>
<gene>
    <name evidence="1" type="primary">Ptar1</name>
</gene>
<dbReference type="eggNOG" id="ENOG502QQUP">
    <property type="taxonomic scope" value="Eukaryota"/>
</dbReference>